<dbReference type="OrthoDB" id="9807051at2"/>
<dbReference type="SUPFAM" id="SSF51569">
    <property type="entry name" value="Aldolase"/>
    <property type="match status" value="1"/>
</dbReference>
<evidence type="ECO:0000256" key="1">
    <source>
        <dbReference type="ARBA" id="ARBA00004857"/>
    </source>
</evidence>
<dbReference type="Pfam" id="PF00923">
    <property type="entry name" value="TAL_FSA"/>
    <property type="match status" value="1"/>
</dbReference>
<evidence type="ECO:0000256" key="8">
    <source>
        <dbReference type="RuleBase" id="RU004155"/>
    </source>
</evidence>
<dbReference type="GO" id="GO:0006098">
    <property type="term" value="P:pentose-phosphate shunt"/>
    <property type="evidence" value="ECO:0007669"/>
    <property type="project" value="UniProtKB-UniRule"/>
</dbReference>
<dbReference type="AlphaFoldDB" id="A0A1W1UA63"/>
<comment type="pathway">
    <text evidence="1 7 8">Carbohydrate degradation; pentose phosphate pathway; D-glyceraldehyde 3-phosphate and beta-D-fructose 6-phosphate from D-ribose 5-phosphate and D-xylulose 5-phosphate (non-oxidative stage): step 2/3.</text>
</comment>
<dbReference type="PANTHER" id="PTHR10683">
    <property type="entry name" value="TRANSALDOLASE"/>
    <property type="match status" value="1"/>
</dbReference>
<evidence type="ECO:0000313" key="9">
    <source>
        <dbReference type="EMBL" id="SMB77711.1"/>
    </source>
</evidence>
<evidence type="ECO:0000313" key="10">
    <source>
        <dbReference type="Proteomes" id="UP000192582"/>
    </source>
</evidence>
<gene>
    <name evidence="7" type="primary">tal</name>
    <name evidence="9" type="ORF">SAMN00790413_03873</name>
</gene>
<dbReference type="EC" id="2.2.1.2" evidence="3 7"/>
<dbReference type="PROSITE" id="PS00958">
    <property type="entry name" value="TRANSALDOLASE_2"/>
    <property type="match status" value="1"/>
</dbReference>
<evidence type="ECO:0000256" key="3">
    <source>
        <dbReference type="ARBA" id="ARBA00013151"/>
    </source>
</evidence>
<dbReference type="GO" id="GO:0004801">
    <property type="term" value="F:transaldolase activity"/>
    <property type="evidence" value="ECO:0007669"/>
    <property type="project" value="UniProtKB-UniRule"/>
</dbReference>
<sequence length="323" mass="35510">MPSKLEQLREFSVVVADTGDLTAISQFRPRDCTTNPSLILKAAQQPESAGLVREVIDQARRAGDGVDVLLDRLAVRFGVELTKLVPGDVSTEVDALLSFDRDAMIAKARALLALYEAQGVGRDRVLIKLAATWEGIRAAEVLEREGIRCNLTLVFSLEQAIACAQAGAFLISPFVGRITDWHKKAEGRESYEVDVDPGVQSVRRIYEHLKAHGYSTVVMGASFRSAAQVEALAGCDRLTVSPALLGELDRNQAPLVRRLTPPAQTSDQAEGRLTESAFRWALLENQMAGEKLTEGIRLFHQDYLKLKADMEVKLALKEEELPT</sequence>
<feature type="active site" description="Schiff-base intermediate with substrate" evidence="7">
    <location>
        <position position="128"/>
    </location>
</feature>
<dbReference type="HAMAP" id="MF_00492">
    <property type="entry name" value="Transaldolase_1"/>
    <property type="match status" value="1"/>
</dbReference>
<dbReference type="NCBIfam" id="TIGR00874">
    <property type="entry name" value="talAB"/>
    <property type="match status" value="1"/>
</dbReference>
<keyword evidence="4 7" id="KW-0808">Transferase</keyword>
<dbReference type="Gene3D" id="3.20.20.70">
    <property type="entry name" value="Aldolase class I"/>
    <property type="match status" value="1"/>
</dbReference>
<keyword evidence="5 7" id="KW-0570">Pentose shunt</keyword>
<protein>
    <recommendedName>
        <fullName evidence="3 7">Transaldolase</fullName>
        <ecNumber evidence="3 7">2.2.1.2</ecNumber>
    </recommendedName>
</protein>
<dbReference type="Proteomes" id="UP000192582">
    <property type="component" value="Unassembled WGS sequence"/>
</dbReference>
<dbReference type="PANTHER" id="PTHR10683:SF18">
    <property type="entry name" value="TRANSALDOLASE"/>
    <property type="match status" value="1"/>
</dbReference>
<accession>A0A1W1UA63</accession>
<dbReference type="RefSeq" id="WP_084044936.1">
    <property type="nucleotide sequence ID" value="NZ_FWWU01000001.1"/>
</dbReference>
<evidence type="ECO:0000256" key="5">
    <source>
        <dbReference type="ARBA" id="ARBA00023126"/>
    </source>
</evidence>
<dbReference type="InterPro" id="IPR013785">
    <property type="entry name" value="Aldolase_TIM"/>
</dbReference>
<dbReference type="GO" id="GO:0005975">
    <property type="term" value="P:carbohydrate metabolic process"/>
    <property type="evidence" value="ECO:0007669"/>
    <property type="project" value="InterPro"/>
</dbReference>
<dbReference type="InterPro" id="IPR001585">
    <property type="entry name" value="TAL/FSA"/>
</dbReference>
<comment type="function">
    <text evidence="7 8">Transaldolase is important for the balance of metabolites in the pentose-phosphate pathway.</text>
</comment>
<keyword evidence="6 7" id="KW-0704">Schiff base</keyword>
<dbReference type="InterPro" id="IPR018225">
    <property type="entry name" value="Transaldolase_AS"/>
</dbReference>
<name>A0A1W1UA63_9DEIO</name>
<dbReference type="PROSITE" id="PS01054">
    <property type="entry name" value="TRANSALDOLASE_1"/>
    <property type="match status" value="1"/>
</dbReference>
<dbReference type="EMBL" id="FWWU01000001">
    <property type="protein sequence ID" value="SMB77711.1"/>
    <property type="molecule type" value="Genomic_DNA"/>
</dbReference>
<evidence type="ECO:0000256" key="6">
    <source>
        <dbReference type="ARBA" id="ARBA00023270"/>
    </source>
</evidence>
<proteinExistence type="inferred from homology"/>
<organism evidence="9 10">
    <name type="scientific">Deinococcus hopiensis KR-140</name>
    <dbReference type="NCBI Taxonomy" id="695939"/>
    <lineage>
        <taxon>Bacteria</taxon>
        <taxon>Thermotogati</taxon>
        <taxon>Deinococcota</taxon>
        <taxon>Deinococci</taxon>
        <taxon>Deinococcales</taxon>
        <taxon>Deinococcaceae</taxon>
        <taxon>Deinococcus</taxon>
    </lineage>
</organism>
<dbReference type="STRING" id="695939.SAMN00790413_03873"/>
<dbReference type="InterPro" id="IPR004730">
    <property type="entry name" value="Transaldolase_1"/>
</dbReference>
<comment type="similarity">
    <text evidence="2 7 8">Belongs to the transaldolase family. Type 1 subfamily.</text>
</comment>
<dbReference type="CDD" id="cd00957">
    <property type="entry name" value="Transaldolase_TalAB"/>
    <property type="match status" value="1"/>
</dbReference>
<keyword evidence="7" id="KW-0963">Cytoplasm</keyword>
<comment type="subcellular location">
    <subcellularLocation>
        <location evidence="7">Cytoplasm</location>
    </subcellularLocation>
</comment>
<dbReference type="UniPathway" id="UPA00115">
    <property type="reaction ID" value="UER00414"/>
</dbReference>
<keyword evidence="10" id="KW-1185">Reference proteome</keyword>
<evidence type="ECO:0000256" key="7">
    <source>
        <dbReference type="HAMAP-Rule" id="MF_00492"/>
    </source>
</evidence>
<evidence type="ECO:0000256" key="4">
    <source>
        <dbReference type="ARBA" id="ARBA00022679"/>
    </source>
</evidence>
<reference evidence="9 10" key="1">
    <citation type="submission" date="2017-04" db="EMBL/GenBank/DDBJ databases">
        <authorList>
            <person name="Afonso C.L."/>
            <person name="Miller P.J."/>
            <person name="Scott M.A."/>
            <person name="Spackman E."/>
            <person name="Goraichik I."/>
            <person name="Dimitrov K.M."/>
            <person name="Suarez D.L."/>
            <person name="Swayne D.E."/>
        </authorList>
    </citation>
    <scope>NUCLEOTIDE SEQUENCE [LARGE SCALE GENOMIC DNA]</scope>
    <source>
        <strain evidence="9 10">KR-140</strain>
    </source>
</reference>
<dbReference type="GO" id="GO:0005829">
    <property type="term" value="C:cytosol"/>
    <property type="evidence" value="ECO:0007669"/>
    <property type="project" value="TreeGrafter"/>
</dbReference>
<comment type="catalytic activity">
    <reaction evidence="7 8">
        <text>D-sedoheptulose 7-phosphate + D-glyceraldehyde 3-phosphate = D-erythrose 4-phosphate + beta-D-fructose 6-phosphate</text>
        <dbReference type="Rhea" id="RHEA:17053"/>
        <dbReference type="ChEBI" id="CHEBI:16897"/>
        <dbReference type="ChEBI" id="CHEBI:57483"/>
        <dbReference type="ChEBI" id="CHEBI:57634"/>
        <dbReference type="ChEBI" id="CHEBI:59776"/>
        <dbReference type="EC" id="2.2.1.2"/>
    </reaction>
</comment>
<evidence type="ECO:0000256" key="2">
    <source>
        <dbReference type="ARBA" id="ARBA00008012"/>
    </source>
</evidence>
<dbReference type="FunFam" id="3.20.20.70:FF:000131">
    <property type="entry name" value="Transaldolase"/>
    <property type="match status" value="1"/>
</dbReference>